<gene>
    <name evidence="3" type="ORF">P170DRAFT_508297</name>
</gene>
<reference evidence="3 4" key="1">
    <citation type="submission" date="2016-12" db="EMBL/GenBank/DDBJ databases">
        <title>The genomes of Aspergillus section Nigri reveals drivers in fungal speciation.</title>
        <authorList>
            <consortium name="DOE Joint Genome Institute"/>
            <person name="Vesth T.C."/>
            <person name="Nybo J."/>
            <person name="Theobald S."/>
            <person name="Brandl J."/>
            <person name="Frisvad J.C."/>
            <person name="Nielsen K.F."/>
            <person name="Lyhne E.K."/>
            <person name="Kogle M.E."/>
            <person name="Kuo A."/>
            <person name="Riley R."/>
            <person name="Clum A."/>
            <person name="Nolan M."/>
            <person name="Lipzen A."/>
            <person name="Salamov A."/>
            <person name="Henrissat B."/>
            <person name="Wiebenga A."/>
            <person name="De Vries R.P."/>
            <person name="Grigoriev I.V."/>
            <person name="Mortensen U.H."/>
            <person name="Andersen M.R."/>
            <person name="Baker S.E."/>
        </authorList>
    </citation>
    <scope>NUCLEOTIDE SEQUENCE [LARGE SCALE GENOMIC DNA]</scope>
    <source>
        <strain evidence="3 4">IBT 23096</strain>
    </source>
</reference>
<evidence type="ECO:0000256" key="1">
    <source>
        <dbReference type="SAM" id="MobiDB-lite"/>
    </source>
</evidence>
<dbReference type="EMBL" id="MSFO01000003">
    <property type="protein sequence ID" value="PLB50057.1"/>
    <property type="molecule type" value="Genomic_DNA"/>
</dbReference>
<dbReference type="GO" id="GO:0003677">
    <property type="term" value="F:DNA binding"/>
    <property type="evidence" value="ECO:0007669"/>
    <property type="project" value="InterPro"/>
</dbReference>
<dbReference type="InterPro" id="IPR051642">
    <property type="entry name" value="SWI6-like"/>
</dbReference>
<dbReference type="Proteomes" id="UP000234275">
    <property type="component" value="Unassembled WGS sequence"/>
</dbReference>
<name>A0A2I2GB32_9EURO</name>
<dbReference type="STRING" id="1392250.A0A2I2GB32"/>
<dbReference type="GeneID" id="36562263"/>
<feature type="region of interest" description="Disordered" evidence="1">
    <location>
        <begin position="22"/>
        <end position="46"/>
    </location>
</feature>
<feature type="compositionally biased region" description="Polar residues" evidence="1">
    <location>
        <begin position="22"/>
        <end position="36"/>
    </location>
</feature>
<dbReference type="PANTHER" id="PTHR43828:SF5">
    <property type="entry name" value="TRANSCRIPTIONAL REPRESSOR XBP1"/>
    <property type="match status" value="1"/>
</dbReference>
<feature type="domain" description="HTH APSES-type" evidence="2">
    <location>
        <begin position="101"/>
        <end position="219"/>
    </location>
</feature>
<evidence type="ECO:0000313" key="4">
    <source>
        <dbReference type="Proteomes" id="UP000234275"/>
    </source>
</evidence>
<feature type="compositionally biased region" description="Acidic residues" evidence="1">
    <location>
        <begin position="402"/>
        <end position="421"/>
    </location>
</feature>
<sequence length="501" mass="56527">MASIESLLNPLPDLDRFCVPSSAMSNPSSVMTPRASSRQKREKAPKDAAIFKKDKIRGELRYPPCEQRNEELTRIHREFQLYPMGEIASYPRHIPYNSDKKSFQERTGRESFEVLQYEFTIPGEDKRWMVMWDYNIGLVRTTHLFKCQDYSKTTPAKMLNANPGLRDICHSITGGALAAQGYWMPFEAAKAVAATFCWRIRHVLTPIFGLDFIDMCIHPQDRGRYGRMIIHKSIVDKSTEMANYYRSLELQSPPQQPLLTSRRPACPSNLFEKQILPKSFDYHHHAHQLRHDYADSLVSYGSSPEYNSGTSTSDAYCMSPVSPCRNTFTPVNTPRSNEIGMGYSGTASPRGLLCSLQNMSRKRANDSSDGESGSGSSDTMMSSSTQYSSTTTSANTPSDCLLELDDVDVNDEDDEDDDDGDYRDSSDDEHPSQSPSKRPRASHIETRSRRNPQKLLPGEVKAAHALLSLYMQDATGSGSDEEGFMRWQQQNSGRKRRRASA</sequence>
<dbReference type="InterPro" id="IPR003163">
    <property type="entry name" value="Tscrpt_reg_HTH_APSES-type"/>
</dbReference>
<dbReference type="PANTHER" id="PTHR43828">
    <property type="entry name" value="ASPARAGINASE"/>
    <property type="match status" value="1"/>
</dbReference>
<dbReference type="AlphaFoldDB" id="A0A2I2GB32"/>
<feature type="compositionally biased region" description="Low complexity" evidence="1">
    <location>
        <begin position="370"/>
        <end position="401"/>
    </location>
</feature>
<dbReference type="GO" id="GO:0000981">
    <property type="term" value="F:DNA-binding transcription factor activity, RNA polymerase II-specific"/>
    <property type="evidence" value="ECO:0007669"/>
    <property type="project" value="UniProtKB-ARBA"/>
</dbReference>
<dbReference type="PROSITE" id="PS51299">
    <property type="entry name" value="HTH_APSES"/>
    <property type="match status" value="1"/>
</dbReference>
<dbReference type="VEuPathDB" id="FungiDB:P170DRAFT_508297"/>
<feature type="region of interest" description="Disordered" evidence="1">
    <location>
        <begin position="474"/>
        <end position="501"/>
    </location>
</feature>
<evidence type="ECO:0000313" key="3">
    <source>
        <dbReference type="EMBL" id="PLB50057.1"/>
    </source>
</evidence>
<feature type="compositionally biased region" description="Basic and acidic residues" evidence="1">
    <location>
        <begin position="422"/>
        <end position="431"/>
    </location>
</feature>
<evidence type="ECO:0000259" key="2">
    <source>
        <dbReference type="PROSITE" id="PS51299"/>
    </source>
</evidence>
<dbReference type="GO" id="GO:0030907">
    <property type="term" value="C:MBF transcription complex"/>
    <property type="evidence" value="ECO:0007669"/>
    <property type="project" value="TreeGrafter"/>
</dbReference>
<dbReference type="SUPFAM" id="SSF54616">
    <property type="entry name" value="DNA-binding domain of Mlu1-box binding protein MBP1"/>
    <property type="match status" value="1"/>
</dbReference>
<comment type="caution">
    <text evidence="3">The sequence shown here is derived from an EMBL/GenBank/DDBJ whole genome shotgun (WGS) entry which is preliminary data.</text>
</comment>
<protein>
    <recommendedName>
        <fullName evidence="2">HTH APSES-type domain-containing protein</fullName>
    </recommendedName>
</protein>
<organism evidence="3 4">
    <name type="scientific">Aspergillus steynii IBT 23096</name>
    <dbReference type="NCBI Taxonomy" id="1392250"/>
    <lineage>
        <taxon>Eukaryota</taxon>
        <taxon>Fungi</taxon>
        <taxon>Dikarya</taxon>
        <taxon>Ascomycota</taxon>
        <taxon>Pezizomycotina</taxon>
        <taxon>Eurotiomycetes</taxon>
        <taxon>Eurotiomycetidae</taxon>
        <taxon>Eurotiales</taxon>
        <taxon>Aspergillaceae</taxon>
        <taxon>Aspergillus</taxon>
        <taxon>Aspergillus subgen. Circumdati</taxon>
    </lineage>
</organism>
<dbReference type="Gene3D" id="3.10.260.10">
    <property type="entry name" value="Transcription regulator HTH, APSES-type DNA-binding domain"/>
    <property type="match status" value="1"/>
</dbReference>
<dbReference type="RefSeq" id="XP_024705359.1">
    <property type="nucleotide sequence ID" value="XM_024854557.1"/>
</dbReference>
<dbReference type="OrthoDB" id="5562739at2759"/>
<proteinExistence type="predicted"/>
<dbReference type="GO" id="GO:0033309">
    <property type="term" value="C:SBF transcription complex"/>
    <property type="evidence" value="ECO:0007669"/>
    <property type="project" value="TreeGrafter"/>
</dbReference>
<dbReference type="InterPro" id="IPR036887">
    <property type="entry name" value="HTH_APSES_sf"/>
</dbReference>
<accession>A0A2I2GB32</accession>
<keyword evidence="4" id="KW-1185">Reference proteome</keyword>
<feature type="region of interest" description="Disordered" evidence="1">
    <location>
        <begin position="360"/>
        <end position="457"/>
    </location>
</feature>